<sequence length="425" mass="47025">MRISSTCPTSVGKQAAIDSTCTIQQIQQRCNDTQLCFLCGCEKSNYTSKFYIGCENNDDIILMEPGYSVMREGYTMSYSDFCLVDHYMKCNWYNPPRHSTLKNRIEVYKNCTFKNSCEINIKEGIRTGNKKMVNYPFYCLDKSSVLNISTKIDKNLKNPILYFTGEKYTGQNINCDCSVKSNNPLHLEIFFIHLKPRTCSKVKFFSENLQLFGCSTSGTTMLNTQHVYIGRDFKLEIRGMEPDEEDVLFFRVWDGFMSINCGCTNSTDDGLSTSSQSSMDTTTDIPASRYVATDTATTDILASRYVATYTATSDIPASRYVATDIATTDIPASRYVATDTATTDNPASRPATTDTFMTIDPTLDGPASTAGTDQTNNVATTKIYPILDGSVPATDTNQANSVATVTLGGILSPVILINIVSIALY</sequence>
<dbReference type="EMBL" id="KB202124">
    <property type="protein sequence ID" value="ESO92189.1"/>
    <property type="molecule type" value="Genomic_DNA"/>
</dbReference>
<keyword evidence="2" id="KW-0812">Transmembrane</keyword>
<evidence type="ECO:0000313" key="3">
    <source>
        <dbReference type="EMBL" id="ESO92189.1"/>
    </source>
</evidence>
<feature type="transmembrane region" description="Helical" evidence="2">
    <location>
        <begin position="402"/>
        <end position="424"/>
    </location>
</feature>
<feature type="region of interest" description="Disordered" evidence="1">
    <location>
        <begin position="340"/>
        <end position="359"/>
    </location>
</feature>
<gene>
    <name evidence="3" type="ORF">LOTGIDRAFT_233225</name>
</gene>
<keyword evidence="2" id="KW-1133">Transmembrane helix</keyword>
<dbReference type="AlphaFoldDB" id="V4BSX2"/>
<dbReference type="Proteomes" id="UP000030746">
    <property type="component" value="Unassembled WGS sequence"/>
</dbReference>
<evidence type="ECO:0000256" key="2">
    <source>
        <dbReference type="SAM" id="Phobius"/>
    </source>
</evidence>
<dbReference type="HOGENOM" id="CLU_050292_0_0_1"/>
<dbReference type="GeneID" id="20249192"/>
<dbReference type="RefSeq" id="XP_009057114.1">
    <property type="nucleotide sequence ID" value="XM_009058866.1"/>
</dbReference>
<evidence type="ECO:0000313" key="4">
    <source>
        <dbReference type="Proteomes" id="UP000030746"/>
    </source>
</evidence>
<keyword evidence="4" id="KW-1185">Reference proteome</keyword>
<proteinExistence type="predicted"/>
<organism evidence="3 4">
    <name type="scientific">Lottia gigantea</name>
    <name type="common">Giant owl limpet</name>
    <dbReference type="NCBI Taxonomy" id="225164"/>
    <lineage>
        <taxon>Eukaryota</taxon>
        <taxon>Metazoa</taxon>
        <taxon>Spiralia</taxon>
        <taxon>Lophotrochozoa</taxon>
        <taxon>Mollusca</taxon>
        <taxon>Gastropoda</taxon>
        <taxon>Patellogastropoda</taxon>
        <taxon>Lottioidea</taxon>
        <taxon>Lottiidae</taxon>
        <taxon>Lottia</taxon>
    </lineage>
</organism>
<name>V4BSX2_LOTGI</name>
<feature type="compositionally biased region" description="Polar residues" evidence="1">
    <location>
        <begin position="340"/>
        <end position="356"/>
    </location>
</feature>
<dbReference type="CTD" id="20249192"/>
<accession>V4BSX2</accession>
<keyword evidence="2" id="KW-0472">Membrane</keyword>
<dbReference type="KEGG" id="lgi:LOTGIDRAFT_233225"/>
<evidence type="ECO:0000256" key="1">
    <source>
        <dbReference type="SAM" id="MobiDB-lite"/>
    </source>
</evidence>
<dbReference type="OMA" id="NMVTSQM"/>
<protein>
    <submittedName>
        <fullName evidence="3">Uncharacterized protein</fullName>
    </submittedName>
</protein>
<reference evidence="3 4" key="1">
    <citation type="journal article" date="2013" name="Nature">
        <title>Insights into bilaterian evolution from three spiralian genomes.</title>
        <authorList>
            <person name="Simakov O."/>
            <person name="Marletaz F."/>
            <person name="Cho S.J."/>
            <person name="Edsinger-Gonzales E."/>
            <person name="Havlak P."/>
            <person name="Hellsten U."/>
            <person name="Kuo D.H."/>
            <person name="Larsson T."/>
            <person name="Lv J."/>
            <person name="Arendt D."/>
            <person name="Savage R."/>
            <person name="Osoegawa K."/>
            <person name="de Jong P."/>
            <person name="Grimwood J."/>
            <person name="Chapman J.A."/>
            <person name="Shapiro H."/>
            <person name="Aerts A."/>
            <person name="Otillar R.P."/>
            <person name="Terry A.Y."/>
            <person name="Boore J.L."/>
            <person name="Grigoriev I.V."/>
            <person name="Lindberg D.R."/>
            <person name="Seaver E.C."/>
            <person name="Weisblat D.A."/>
            <person name="Putnam N.H."/>
            <person name="Rokhsar D.S."/>
        </authorList>
    </citation>
    <scope>NUCLEOTIDE SEQUENCE [LARGE SCALE GENOMIC DNA]</scope>
</reference>